<dbReference type="EMBL" id="BTPD01000005">
    <property type="protein sequence ID" value="GMQ29221.1"/>
    <property type="molecule type" value="Genomic_DNA"/>
</dbReference>
<name>A0ABQ6PNH9_9BACT</name>
<evidence type="ECO:0000313" key="2">
    <source>
        <dbReference type="Proteomes" id="UP001338309"/>
    </source>
</evidence>
<accession>A0ABQ6PNH9</accession>
<reference evidence="1 2" key="1">
    <citation type="submission" date="2023-08" db="EMBL/GenBank/DDBJ databases">
        <title>Draft genome sequence of Algoriphagus confluentis.</title>
        <authorList>
            <person name="Takatani N."/>
            <person name="Hosokawa M."/>
            <person name="Sawabe T."/>
        </authorList>
    </citation>
    <scope>NUCLEOTIDE SEQUENCE [LARGE SCALE GENOMIC DNA]</scope>
    <source>
        <strain evidence="1 2">NBRC 111222</strain>
    </source>
</reference>
<dbReference type="PROSITE" id="PS51257">
    <property type="entry name" value="PROKAR_LIPOPROTEIN"/>
    <property type="match status" value="1"/>
</dbReference>
<sequence>MKSLLWTSLFILLVSFSCIDEEDARRQDLLVLDQLRSEIIALSESVSCTNADQWKFSPMGSKACGGPERYVAYHQSVETSILALIEQYTFQQAQYNQANNVVSDCLLILTPQGVKCENEKPVLF</sequence>
<proteinExistence type="predicted"/>
<keyword evidence="2" id="KW-1185">Reference proteome</keyword>
<dbReference type="RefSeq" id="WP_338223944.1">
    <property type="nucleotide sequence ID" value="NZ_BTPD01000005.1"/>
</dbReference>
<organism evidence="1 2">
    <name type="scientific">Algoriphagus confluentis</name>
    <dbReference type="NCBI Taxonomy" id="1697556"/>
    <lineage>
        <taxon>Bacteria</taxon>
        <taxon>Pseudomonadati</taxon>
        <taxon>Bacteroidota</taxon>
        <taxon>Cytophagia</taxon>
        <taxon>Cytophagales</taxon>
        <taxon>Cyclobacteriaceae</taxon>
        <taxon>Algoriphagus</taxon>
    </lineage>
</organism>
<evidence type="ECO:0000313" key="1">
    <source>
        <dbReference type="EMBL" id="GMQ29221.1"/>
    </source>
</evidence>
<comment type="caution">
    <text evidence="1">The sequence shown here is derived from an EMBL/GenBank/DDBJ whole genome shotgun (WGS) entry which is preliminary data.</text>
</comment>
<gene>
    <name evidence="1" type="ORF">Aconfl_18640</name>
</gene>
<dbReference type="Proteomes" id="UP001338309">
    <property type="component" value="Unassembled WGS sequence"/>
</dbReference>
<protein>
    <submittedName>
        <fullName evidence="1">Uncharacterized protein</fullName>
    </submittedName>
</protein>